<accession>A0A211YNY9</accession>
<reference evidence="1 2" key="1">
    <citation type="submission" date="2017-05" db="EMBL/GenBank/DDBJ databases">
        <title>The draft genome of the hyperthermophilic archaeon 'Pyrodictium delaneyi strain Hulk', an iron and nitrate reducer, reveals the capacity for sulfate reduction.</title>
        <authorList>
            <person name="Demey L.M."/>
            <person name="Miller C."/>
            <person name="Manzella M."/>
            <person name="Reguera G."/>
            <person name="Kashefi K."/>
        </authorList>
    </citation>
    <scope>NUCLEOTIDE SEQUENCE [LARGE SCALE GENOMIC DNA]</scope>
    <source>
        <strain evidence="1 2">Hulk</strain>
    </source>
</reference>
<gene>
    <name evidence="1" type="ORF">Pdsh_03125</name>
</gene>
<dbReference type="Proteomes" id="UP000196694">
    <property type="component" value="Unassembled WGS sequence"/>
</dbReference>
<proteinExistence type="predicted"/>
<dbReference type="AlphaFoldDB" id="A0A211YNY9"/>
<keyword evidence="2" id="KW-1185">Reference proteome</keyword>
<comment type="caution">
    <text evidence="1">The sequence shown here is derived from an EMBL/GenBank/DDBJ whole genome shotgun (WGS) entry which is preliminary data.</text>
</comment>
<sequence length="388" mass="45138">MPNTVASIAINPREAVAPFTSSIDIRVSPGAAPGTYAFKLRIHDTATNALLGLESLALIVLRRGLPKTLAKHYQKLKTMYRTYGAQAAVWYILTHVFKDGATFTQIKNAYEIIVGETVSNGTIGNILGRMRRKRIIIEKHPGVYTSNVKDFNVLLSRIDSSRVRIQANRVRKSKRVPQKMHGENARVDFSRLPKTVRRVWEKAQEIAREHSTLAALYFLIYTLLGVRQTGHLLYWFNAWFIYCEQKTGFCHHFYSELLNEMLRKLGLRQGIQHNYFNKQEHMEAQRIAQEFIKRYYVSHPNARRLHYILKELGYIEYDNEVYTLKIFHYPDNTIGLEIYDDKGEELLHSDSIRRDLTPSRVEIKPAFPFEHVDEQNENTYFIRPAGLY</sequence>
<organism evidence="1 2">
    <name type="scientific">Pyrodictium delaneyi</name>
    <dbReference type="NCBI Taxonomy" id="1273541"/>
    <lineage>
        <taxon>Archaea</taxon>
        <taxon>Thermoproteota</taxon>
        <taxon>Thermoprotei</taxon>
        <taxon>Desulfurococcales</taxon>
        <taxon>Pyrodictiaceae</taxon>
        <taxon>Pyrodictium</taxon>
    </lineage>
</organism>
<evidence type="ECO:0000313" key="2">
    <source>
        <dbReference type="Proteomes" id="UP000196694"/>
    </source>
</evidence>
<protein>
    <submittedName>
        <fullName evidence="1">Uncharacterized protein</fullName>
    </submittedName>
</protein>
<evidence type="ECO:0000313" key="1">
    <source>
        <dbReference type="EMBL" id="OWJ54735.1"/>
    </source>
</evidence>
<dbReference type="EMBL" id="NCQP01000002">
    <property type="protein sequence ID" value="OWJ54735.1"/>
    <property type="molecule type" value="Genomic_DNA"/>
</dbReference>
<name>A0A211YNY9_9CREN</name>